<dbReference type="OrthoDB" id="3430313at2"/>
<evidence type="ECO:0000256" key="1">
    <source>
        <dbReference type="ARBA" id="ARBA00004141"/>
    </source>
</evidence>
<reference evidence="8" key="1">
    <citation type="submission" date="2016-06" db="EMBL/GenBank/DDBJ databases">
        <authorList>
            <person name="Varghese N."/>
            <person name="Submissions Spin"/>
        </authorList>
    </citation>
    <scope>NUCLEOTIDE SEQUENCE [LARGE SCALE GENOMIC DNA]</scope>
    <source>
        <strain evidence="8">DSM 43909</strain>
    </source>
</reference>
<comment type="subcellular location">
    <subcellularLocation>
        <location evidence="1">Membrane</location>
        <topology evidence="1">Multi-pass membrane protein</topology>
    </subcellularLocation>
</comment>
<gene>
    <name evidence="7" type="ORF">GA0074695_4961</name>
</gene>
<keyword evidence="4 5" id="KW-0472">Membrane</keyword>
<proteinExistence type="predicted"/>
<accession>A0A1C4Z0P3</accession>
<evidence type="ECO:0000313" key="8">
    <source>
        <dbReference type="Proteomes" id="UP000198242"/>
    </source>
</evidence>
<dbReference type="Proteomes" id="UP000198242">
    <property type="component" value="Chromosome I"/>
</dbReference>
<evidence type="ECO:0000259" key="6">
    <source>
        <dbReference type="Pfam" id="PF07291"/>
    </source>
</evidence>
<evidence type="ECO:0000256" key="3">
    <source>
        <dbReference type="ARBA" id="ARBA00022989"/>
    </source>
</evidence>
<feature type="transmembrane region" description="Helical" evidence="5">
    <location>
        <begin position="49"/>
        <end position="67"/>
    </location>
</feature>
<evidence type="ECO:0000256" key="5">
    <source>
        <dbReference type="SAM" id="Phobius"/>
    </source>
</evidence>
<keyword evidence="8" id="KW-1185">Reference proteome</keyword>
<dbReference type="EMBL" id="LT607411">
    <property type="protein sequence ID" value="SCF26612.1"/>
    <property type="molecule type" value="Genomic_DNA"/>
</dbReference>
<name>A0A1C4Z0P3_MICVI</name>
<sequence>MAPYLEIACRSAIALVFLAAAAGKLRAGVDAFAASILDVVRVPARHARLLAGLVITGELIVAGLLVVPRSALVGLATAALLTVALVAVVITALQRGSGARCACFGVRSTPFGKRHVLRNLLMIGVVATGAWFHLPASAYRPQHYLLGVLVGLVVAALLVAFDDIAELFVGPPRTAGSRERV</sequence>
<protein>
    <recommendedName>
        <fullName evidence="6">Methylamine utilisation protein MauE domain-containing protein</fullName>
    </recommendedName>
</protein>
<evidence type="ECO:0000313" key="7">
    <source>
        <dbReference type="EMBL" id="SCF26612.1"/>
    </source>
</evidence>
<dbReference type="AlphaFoldDB" id="A0A1C4Z0P3"/>
<evidence type="ECO:0000256" key="4">
    <source>
        <dbReference type="ARBA" id="ARBA00023136"/>
    </source>
</evidence>
<dbReference type="UniPathway" id="UPA00895"/>
<feature type="transmembrane region" description="Helical" evidence="5">
    <location>
        <begin position="144"/>
        <end position="161"/>
    </location>
</feature>
<feature type="transmembrane region" description="Helical" evidence="5">
    <location>
        <begin position="115"/>
        <end position="132"/>
    </location>
</feature>
<dbReference type="RefSeq" id="WP_089008373.1">
    <property type="nucleotide sequence ID" value="NZ_LT607411.1"/>
</dbReference>
<dbReference type="InterPro" id="IPR009908">
    <property type="entry name" value="Methylamine_util_MauE"/>
</dbReference>
<feature type="domain" description="Methylamine utilisation protein MauE" evidence="6">
    <location>
        <begin position="4"/>
        <end position="132"/>
    </location>
</feature>
<organism evidence="7 8">
    <name type="scientific">Micromonospora viridifaciens</name>
    <dbReference type="NCBI Taxonomy" id="1881"/>
    <lineage>
        <taxon>Bacteria</taxon>
        <taxon>Bacillati</taxon>
        <taxon>Actinomycetota</taxon>
        <taxon>Actinomycetes</taxon>
        <taxon>Micromonosporales</taxon>
        <taxon>Micromonosporaceae</taxon>
        <taxon>Micromonospora</taxon>
    </lineage>
</organism>
<dbReference type="GO" id="GO:0016020">
    <property type="term" value="C:membrane"/>
    <property type="evidence" value="ECO:0007669"/>
    <property type="project" value="UniProtKB-SubCell"/>
</dbReference>
<keyword evidence="2 5" id="KW-0812">Transmembrane</keyword>
<keyword evidence="3 5" id="KW-1133">Transmembrane helix</keyword>
<feature type="transmembrane region" description="Helical" evidence="5">
    <location>
        <begin position="73"/>
        <end position="94"/>
    </location>
</feature>
<evidence type="ECO:0000256" key="2">
    <source>
        <dbReference type="ARBA" id="ARBA00022692"/>
    </source>
</evidence>
<dbReference type="Pfam" id="PF07291">
    <property type="entry name" value="MauE"/>
    <property type="match status" value="1"/>
</dbReference>
<dbReference type="GO" id="GO:0030416">
    <property type="term" value="P:methylamine metabolic process"/>
    <property type="evidence" value="ECO:0007669"/>
    <property type="project" value="InterPro"/>
</dbReference>